<name>A0ABW3P1T9_9SPHN</name>
<organism evidence="1 2">
    <name type="scientific">Sphingobium olei</name>
    <dbReference type="NCBI Taxonomy" id="420955"/>
    <lineage>
        <taxon>Bacteria</taxon>
        <taxon>Pseudomonadati</taxon>
        <taxon>Pseudomonadota</taxon>
        <taxon>Alphaproteobacteria</taxon>
        <taxon>Sphingomonadales</taxon>
        <taxon>Sphingomonadaceae</taxon>
        <taxon>Sphingobium</taxon>
    </lineage>
</organism>
<dbReference type="Pfam" id="PF24178">
    <property type="entry name" value="Subterisin"/>
    <property type="match status" value="1"/>
</dbReference>
<dbReference type="RefSeq" id="WP_141395767.1">
    <property type="nucleotide sequence ID" value="NZ_JBHTLS010000124.1"/>
</dbReference>
<evidence type="ECO:0000313" key="1">
    <source>
        <dbReference type="EMBL" id="MFD1105398.1"/>
    </source>
</evidence>
<dbReference type="NCBIfam" id="NF033522">
    <property type="entry name" value="lasso_benenodin"/>
    <property type="match status" value="1"/>
</dbReference>
<proteinExistence type="predicted"/>
<dbReference type="EMBL" id="JBHTLS010000124">
    <property type="protein sequence ID" value="MFD1105398.1"/>
    <property type="molecule type" value="Genomic_DNA"/>
</dbReference>
<sequence>MAYEHDVIDLGVASEETLGGDGKLPDLVREIPETGLSDE</sequence>
<comment type="caution">
    <text evidence="1">The sequence shown here is derived from an EMBL/GenBank/DDBJ whole genome shotgun (WGS) entry which is preliminary data.</text>
</comment>
<evidence type="ECO:0000313" key="2">
    <source>
        <dbReference type="Proteomes" id="UP001597203"/>
    </source>
</evidence>
<dbReference type="InterPro" id="IPR049805">
    <property type="entry name" value="Lasso_benenodin"/>
</dbReference>
<protein>
    <submittedName>
        <fullName evidence="1">Benenodin family lasso peptide</fullName>
    </submittedName>
</protein>
<accession>A0ABW3P1T9</accession>
<dbReference type="Proteomes" id="UP001597203">
    <property type="component" value="Unassembled WGS sequence"/>
</dbReference>
<reference evidence="2" key="1">
    <citation type="journal article" date="2019" name="Int. J. Syst. Evol. Microbiol.">
        <title>The Global Catalogue of Microorganisms (GCM) 10K type strain sequencing project: providing services to taxonomists for standard genome sequencing and annotation.</title>
        <authorList>
            <consortium name="The Broad Institute Genomics Platform"/>
            <consortium name="The Broad Institute Genome Sequencing Center for Infectious Disease"/>
            <person name="Wu L."/>
            <person name="Ma J."/>
        </authorList>
    </citation>
    <scope>NUCLEOTIDE SEQUENCE [LARGE SCALE GENOMIC DNA]</scope>
    <source>
        <strain evidence="2">CCUG 54329</strain>
    </source>
</reference>
<keyword evidence="2" id="KW-1185">Reference proteome</keyword>
<gene>
    <name evidence="1" type="ORF">ACFQ24_11030</name>
</gene>